<reference evidence="3 4" key="1">
    <citation type="submission" date="2017-05" db="EMBL/GenBank/DDBJ databases">
        <title>Host range expansion of the Methanosphaera genus to humans and monogastric animals involves recent and extensive reduction in genome content.</title>
        <authorList>
            <person name="Hoedt E.C."/>
            <person name="Volmer J.G."/>
            <person name="Parks D.H."/>
            <person name="Rosewarne C.P."/>
            <person name="Denman S.E."/>
            <person name="Mcsweeney C.S."/>
            <person name="O Cuiv P."/>
            <person name="Hugenholtz P."/>
            <person name="Tyson G.W."/>
            <person name="Morrison M."/>
        </authorList>
    </citation>
    <scope>NUCLEOTIDE SEQUENCE [LARGE SCALE GENOMIC DNA]</scope>
    <source>
        <strain evidence="3 4">PA5</strain>
    </source>
</reference>
<dbReference type="Gene3D" id="3.40.50.150">
    <property type="entry name" value="Vaccinia Virus protein VP39"/>
    <property type="match status" value="1"/>
</dbReference>
<evidence type="ECO:0000256" key="2">
    <source>
        <dbReference type="HAMAP-Rule" id="MF_00341"/>
    </source>
</evidence>
<dbReference type="EMBL" id="NGJK01000077">
    <property type="protein sequence ID" value="RAP02781.1"/>
    <property type="molecule type" value="Genomic_DNA"/>
</dbReference>
<comment type="similarity">
    <text evidence="1 2">Belongs to the UPF0146 family.</text>
</comment>
<dbReference type="AlphaFoldDB" id="A0A328PXU1"/>
<dbReference type="InterPro" id="IPR029063">
    <property type="entry name" value="SAM-dependent_MTases_sf"/>
</dbReference>
<dbReference type="OMA" id="KPIYVWK"/>
<dbReference type="Pfam" id="PF03686">
    <property type="entry name" value="UPF0146"/>
    <property type="match status" value="1"/>
</dbReference>
<protein>
    <recommendedName>
        <fullName evidence="2">UPF0146 protein CA615_05990</fullName>
    </recommendedName>
</protein>
<evidence type="ECO:0000313" key="4">
    <source>
        <dbReference type="Proteomes" id="UP000248557"/>
    </source>
</evidence>
<dbReference type="HAMAP" id="MF_00341">
    <property type="entry name" value="UPF0146"/>
    <property type="match status" value="1"/>
</dbReference>
<comment type="caution">
    <text evidence="3">The sequence shown here is derived from an EMBL/GenBank/DDBJ whole genome shotgun (WGS) entry which is preliminary data.</text>
</comment>
<evidence type="ECO:0000313" key="3">
    <source>
        <dbReference type="EMBL" id="RAP02781.1"/>
    </source>
</evidence>
<dbReference type="RefSeq" id="WP_011406783.1">
    <property type="nucleotide sequence ID" value="NZ_CATZXA010000132.1"/>
</dbReference>
<accession>A0A328PXU1</accession>
<organism evidence="3 4">
    <name type="scientific">Methanosphaera stadtmanae</name>
    <dbReference type="NCBI Taxonomy" id="2317"/>
    <lineage>
        <taxon>Archaea</taxon>
        <taxon>Methanobacteriati</taxon>
        <taxon>Methanobacteriota</taxon>
        <taxon>Methanomada group</taxon>
        <taxon>Methanobacteria</taxon>
        <taxon>Methanobacteriales</taxon>
        <taxon>Methanobacteriaceae</taxon>
        <taxon>Methanosphaera</taxon>
    </lineage>
</organism>
<gene>
    <name evidence="3" type="ORF">CA615_05990</name>
</gene>
<dbReference type="InterPro" id="IPR005353">
    <property type="entry name" value="UPF0146"/>
</dbReference>
<proteinExistence type="inferred from homology"/>
<evidence type="ECO:0000256" key="1">
    <source>
        <dbReference type="ARBA" id="ARBA00006969"/>
    </source>
</evidence>
<dbReference type="GeneID" id="3855313"/>
<dbReference type="Proteomes" id="UP000248557">
    <property type="component" value="Unassembled WGS sequence"/>
</dbReference>
<sequence length="135" mass="15937">MSKVWENFSEYIINNYQDSKKIIEVGVGKITEPSDILKKHLPNTTINLVDIYPCNSDVIKDDITNPTDKIYEDADLIYSIRPPEELQPDILKLSDKYNSDVIIKPLFTEEINFNFQQRLKLVNYKRMAFYIMKRE</sequence>
<name>A0A328PXU1_9EURY</name>
<dbReference type="PIRSF" id="PIRSF016725">
    <property type="entry name" value="UCP016725"/>
    <property type="match status" value="1"/>
</dbReference>